<dbReference type="InterPro" id="IPR000866">
    <property type="entry name" value="AhpC/TSA"/>
</dbReference>
<keyword evidence="1" id="KW-1133">Transmembrane helix</keyword>
<dbReference type="Proteomes" id="UP000236642">
    <property type="component" value="Unassembled WGS sequence"/>
</dbReference>
<dbReference type="SUPFAM" id="SSF52833">
    <property type="entry name" value="Thioredoxin-like"/>
    <property type="match status" value="1"/>
</dbReference>
<evidence type="ECO:0000259" key="2">
    <source>
        <dbReference type="Pfam" id="PF00578"/>
    </source>
</evidence>
<protein>
    <recommendedName>
        <fullName evidence="2">Alkyl hydroperoxide reductase subunit C/ Thiol specific antioxidant domain-containing protein</fullName>
    </recommendedName>
</protein>
<evidence type="ECO:0000256" key="1">
    <source>
        <dbReference type="SAM" id="Phobius"/>
    </source>
</evidence>
<dbReference type="GO" id="GO:0016491">
    <property type="term" value="F:oxidoreductase activity"/>
    <property type="evidence" value="ECO:0007669"/>
    <property type="project" value="InterPro"/>
</dbReference>
<proteinExistence type="predicted"/>
<reference evidence="4" key="1">
    <citation type="submission" date="2017-09" db="EMBL/GenBank/DDBJ databases">
        <title>Metaegenomics of thermophilic ammonia-oxidizing enrichment culture.</title>
        <authorList>
            <person name="Kato S."/>
            <person name="Suzuki K."/>
        </authorList>
    </citation>
    <scope>NUCLEOTIDE SEQUENCE [LARGE SCALE GENOMIC DNA]</scope>
</reference>
<evidence type="ECO:0000313" key="3">
    <source>
        <dbReference type="EMBL" id="GBD08837.1"/>
    </source>
</evidence>
<organism evidence="3 4">
    <name type="scientific">Candidatus Thermoflexus japonica</name>
    <dbReference type="NCBI Taxonomy" id="2035417"/>
    <lineage>
        <taxon>Bacteria</taxon>
        <taxon>Bacillati</taxon>
        <taxon>Chloroflexota</taxon>
        <taxon>Thermoflexia</taxon>
        <taxon>Thermoflexales</taxon>
        <taxon>Thermoflexaceae</taxon>
        <taxon>Thermoflexus</taxon>
    </lineage>
</organism>
<dbReference type="GO" id="GO:0016209">
    <property type="term" value="F:antioxidant activity"/>
    <property type="evidence" value="ECO:0007669"/>
    <property type="project" value="InterPro"/>
</dbReference>
<dbReference type="Pfam" id="PF00578">
    <property type="entry name" value="AhpC-TSA"/>
    <property type="match status" value="1"/>
</dbReference>
<gene>
    <name evidence="3" type="ORF">HRbin22_01079</name>
</gene>
<dbReference type="InterPro" id="IPR036249">
    <property type="entry name" value="Thioredoxin-like_sf"/>
</dbReference>
<sequence>MTEDLSWICLISLAVLVILHSLLLMGIIAKIQGGSYREIPGGRSGLPIGAPAPSLEEAMGFDAPLPSEAWAGSPRLLLFLSPECPACKALVEQWRDEWPKWLGGQVMVICRGPSRACVQLFGRHSLNLPVILDPDGEIHRRYRIQGVPSLVGIGADDRIYFTLHPEEAMRVVQLLCPERASPLDRGIGERRRAAGFEGVP</sequence>
<dbReference type="Gene3D" id="3.40.30.10">
    <property type="entry name" value="Glutaredoxin"/>
    <property type="match status" value="1"/>
</dbReference>
<name>A0A2H5Y5W1_9CHLR</name>
<keyword evidence="1" id="KW-0472">Membrane</keyword>
<evidence type="ECO:0000313" key="4">
    <source>
        <dbReference type="Proteomes" id="UP000236642"/>
    </source>
</evidence>
<accession>A0A2H5Y5W1</accession>
<comment type="caution">
    <text evidence="3">The sequence shown here is derived from an EMBL/GenBank/DDBJ whole genome shotgun (WGS) entry which is preliminary data.</text>
</comment>
<feature type="domain" description="Alkyl hydroperoxide reductase subunit C/ Thiol specific antioxidant" evidence="2">
    <location>
        <begin position="48"/>
        <end position="146"/>
    </location>
</feature>
<feature type="transmembrane region" description="Helical" evidence="1">
    <location>
        <begin position="6"/>
        <end position="29"/>
    </location>
</feature>
<dbReference type="EMBL" id="BEHY01000019">
    <property type="protein sequence ID" value="GBD08837.1"/>
    <property type="molecule type" value="Genomic_DNA"/>
</dbReference>
<dbReference type="AlphaFoldDB" id="A0A2H5Y5W1"/>
<keyword evidence="1" id="KW-0812">Transmembrane</keyword>